<gene>
    <name evidence="2" type="ORF">FN924_06275</name>
</gene>
<dbReference type="PANTHER" id="PTHR42951">
    <property type="entry name" value="METALLO-BETA-LACTAMASE DOMAIN-CONTAINING"/>
    <property type="match status" value="1"/>
</dbReference>
<dbReference type="Proteomes" id="UP000315215">
    <property type="component" value="Chromosome"/>
</dbReference>
<reference evidence="2 3" key="1">
    <citation type="submission" date="2019-07" db="EMBL/GenBank/DDBJ databases">
        <authorList>
            <person name="Li J."/>
        </authorList>
    </citation>
    <scope>NUCLEOTIDE SEQUENCE [LARGE SCALE GENOMIC DNA]</scope>
    <source>
        <strain evidence="2 3">TKL69</strain>
    </source>
</reference>
<dbReference type="AlphaFoldDB" id="A0A516KEK3"/>
<dbReference type="InterPro" id="IPR036866">
    <property type="entry name" value="RibonucZ/Hydroxyglut_hydro"/>
</dbReference>
<dbReference type="Pfam" id="PF00753">
    <property type="entry name" value="Lactamase_B"/>
    <property type="match status" value="1"/>
</dbReference>
<organism evidence="2 3">
    <name type="scientific">Radiobacillus deserti</name>
    <dbReference type="NCBI Taxonomy" id="2594883"/>
    <lineage>
        <taxon>Bacteria</taxon>
        <taxon>Bacillati</taxon>
        <taxon>Bacillota</taxon>
        <taxon>Bacilli</taxon>
        <taxon>Bacillales</taxon>
        <taxon>Bacillaceae</taxon>
        <taxon>Radiobacillus</taxon>
    </lineage>
</organism>
<dbReference type="RefSeq" id="WP_143892755.1">
    <property type="nucleotide sequence ID" value="NZ_CP041666.1"/>
</dbReference>
<evidence type="ECO:0000313" key="2">
    <source>
        <dbReference type="EMBL" id="QDP39810.1"/>
    </source>
</evidence>
<dbReference type="GO" id="GO:0016787">
    <property type="term" value="F:hydrolase activity"/>
    <property type="evidence" value="ECO:0007669"/>
    <property type="project" value="UniProtKB-KW"/>
</dbReference>
<evidence type="ECO:0000313" key="3">
    <source>
        <dbReference type="Proteomes" id="UP000315215"/>
    </source>
</evidence>
<keyword evidence="3" id="KW-1185">Reference proteome</keyword>
<evidence type="ECO:0000259" key="1">
    <source>
        <dbReference type="SMART" id="SM00849"/>
    </source>
</evidence>
<dbReference type="InterPro" id="IPR050855">
    <property type="entry name" value="NDM-1-like"/>
</dbReference>
<accession>A0A516KEK3</accession>
<sequence>MDFQQLHNTCYCFHGPVNIGYVQQGSEGLLIDAGIDKSTMKKVIRQLEEKQLPITHLFLTHAHTDHFGGAAYLQQHYEVYTIAPELEEAIIRNPVLEPIYLFSGNDPLPELRNKFLEGTSARINQIVTEGKYSIGNFYVETYFLPGHSYGQLGIKVDEVLYAGDSYFSEEQLHKHKIPFLTDAYQLLESLQKLKELDCIGGIPGHGDFEKEFHRTVQANIQYHEKLLRWLEDEIINEETGISHEQIVSRMCNQFGVQPKHLSQWLLFRTAVTGYITALIKQEKISHRIENNMWVFQTKEKA</sequence>
<dbReference type="CDD" id="cd07743">
    <property type="entry name" value="metallo-hydrolase-like_MBL-fold"/>
    <property type="match status" value="1"/>
</dbReference>
<keyword evidence="2" id="KW-0378">Hydrolase</keyword>
<feature type="domain" description="Metallo-beta-lactamase" evidence="1">
    <location>
        <begin position="16"/>
        <end position="205"/>
    </location>
</feature>
<dbReference type="Gene3D" id="3.60.15.10">
    <property type="entry name" value="Ribonuclease Z/Hydroxyacylglutathione hydrolase-like"/>
    <property type="match status" value="1"/>
</dbReference>
<dbReference type="OrthoDB" id="11380at2"/>
<dbReference type="SUPFAM" id="SSF56281">
    <property type="entry name" value="Metallo-hydrolase/oxidoreductase"/>
    <property type="match status" value="1"/>
</dbReference>
<dbReference type="PANTHER" id="PTHR42951:SF14">
    <property type="entry name" value="METALLO-BETA-LACTAMASE SUPERFAMILY PROTEIN"/>
    <property type="match status" value="1"/>
</dbReference>
<dbReference type="SMART" id="SM00849">
    <property type="entry name" value="Lactamase_B"/>
    <property type="match status" value="1"/>
</dbReference>
<protein>
    <submittedName>
        <fullName evidence="2">MBL fold metallo-hydrolase</fullName>
    </submittedName>
</protein>
<dbReference type="EMBL" id="CP041666">
    <property type="protein sequence ID" value="QDP39810.1"/>
    <property type="molecule type" value="Genomic_DNA"/>
</dbReference>
<name>A0A516KEK3_9BACI</name>
<proteinExistence type="predicted"/>
<dbReference type="KEGG" id="aqt:FN924_06275"/>
<dbReference type="InterPro" id="IPR001279">
    <property type="entry name" value="Metallo-B-lactamas"/>
</dbReference>